<feature type="region of interest" description="Disordered" evidence="8">
    <location>
        <begin position="582"/>
        <end position="609"/>
    </location>
</feature>
<evidence type="ECO:0000256" key="1">
    <source>
        <dbReference type="ARBA" id="ARBA00004123"/>
    </source>
</evidence>
<feature type="region of interest" description="Disordered" evidence="8">
    <location>
        <begin position="626"/>
        <end position="662"/>
    </location>
</feature>
<feature type="coiled-coil region" evidence="7">
    <location>
        <begin position="662"/>
        <end position="739"/>
    </location>
</feature>
<keyword evidence="4" id="KW-0255">Endonuclease</keyword>
<reference evidence="10 11" key="1">
    <citation type="journal article" date="2015" name="Genome Biol. Evol.">
        <title>Comparative Genomics of a Bacterivorous Green Alga Reveals Evolutionary Causalities and Consequences of Phago-Mixotrophic Mode of Nutrition.</title>
        <authorList>
            <person name="Burns J.A."/>
            <person name="Paasch A."/>
            <person name="Narechania A."/>
            <person name="Kim E."/>
        </authorList>
    </citation>
    <scope>NUCLEOTIDE SEQUENCE [LARGE SCALE GENOMIC DNA]</scope>
    <source>
        <strain evidence="10 11">PLY_AMNH</strain>
    </source>
</reference>
<accession>A0AAE0GJ93</accession>
<protein>
    <recommendedName>
        <fullName evidence="9">Morc S5 domain-containing protein</fullName>
    </recommendedName>
</protein>
<gene>
    <name evidence="10" type="ORF">CYMTET_12857</name>
</gene>
<feature type="compositionally biased region" description="Basic and acidic residues" evidence="8">
    <location>
        <begin position="598"/>
        <end position="609"/>
    </location>
</feature>
<dbReference type="Pfam" id="PF13589">
    <property type="entry name" value="HATPase_c_3"/>
    <property type="match status" value="1"/>
</dbReference>
<dbReference type="SUPFAM" id="SSF55874">
    <property type="entry name" value="ATPase domain of HSP90 chaperone/DNA topoisomerase II/histidine kinase"/>
    <property type="match status" value="1"/>
</dbReference>
<evidence type="ECO:0000313" key="10">
    <source>
        <dbReference type="EMBL" id="KAK3279250.1"/>
    </source>
</evidence>
<comment type="subcellular location">
    <subcellularLocation>
        <location evidence="1">Nucleus</location>
    </subcellularLocation>
</comment>
<keyword evidence="11" id="KW-1185">Reference proteome</keyword>
<evidence type="ECO:0000256" key="4">
    <source>
        <dbReference type="ARBA" id="ARBA00022759"/>
    </source>
</evidence>
<dbReference type="GO" id="GO:0005634">
    <property type="term" value="C:nucleus"/>
    <property type="evidence" value="ECO:0007669"/>
    <property type="project" value="UniProtKB-SubCell"/>
</dbReference>
<evidence type="ECO:0000256" key="5">
    <source>
        <dbReference type="ARBA" id="ARBA00023054"/>
    </source>
</evidence>
<dbReference type="Gene3D" id="3.30.565.10">
    <property type="entry name" value="Histidine kinase-like ATPase, C-terminal domain"/>
    <property type="match status" value="1"/>
</dbReference>
<keyword evidence="4" id="KW-0378">Hydrolase</keyword>
<evidence type="ECO:0000313" key="11">
    <source>
        <dbReference type="Proteomes" id="UP001190700"/>
    </source>
</evidence>
<dbReference type="InterPro" id="IPR045261">
    <property type="entry name" value="MORC_ATPase"/>
</dbReference>
<name>A0AAE0GJ93_9CHLO</name>
<evidence type="ECO:0000256" key="6">
    <source>
        <dbReference type="ARBA" id="ARBA00023242"/>
    </source>
</evidence>
<sequence>MIADAARPVELKARGEEDKPLKDLGRCRSEHVEVSCFWDWKSEADGKSDTEFLENNAKMAVNTQFLHTNATAHSFVLGAVAELVDNAVDEGNQAHAQRATYVHVYVRPNLNRLGDHHMAPVLVVEDDGGGMLPCELQNCISLGYSMRKHAKKVGRYGNGLKSGAFRLGSTLFIITKSSKDGTITVGLSSFIANVKAGNNEPINHFIAFNSDFSPRYFGDSCEHREEWQKAHRFLGEYGPFEDVEALNTHLRQLPPHGTQVMLCDLWTCKDSKEYELDFLSDPYDVQVRTQQQVAVKAWNVDTGKERALAYKKSLRAYMAILYLELPPGFQMYLCQKLVPMIRLKDDMQFPWNKPYRPRLHKDEGEQRDPGGGGMDAAHEEKPAAEITIGFAKEAKAGGGTDLKGVCIYHKKRLIVAYEQPRSWTWSTGKGVIGVVDLNFLNPLHNKQDFETSEPRTKLSNELAKRVLEFWKLNCHRIGYKPEKDRRPSKPVGPPRTGGALLVEPPALPGPAPEARVDTAAALLEPPLRLGHLEEWMQSTTAMPSALLPSAPIAEDPVHLDKGIAAGRPGQTCARPHAEAALPLSGAGLHDEETEEREELERASPGRLRQEHADVQRYVAAKQAALQQTGPGLGEGPAESKPQVKREEAATGRTAQPTLDSRMINLKSQLSTAERKATELDAELQKERRERQHMQDQWAMERSRLQRALKASEAALSRANSELERAAQENKARARRTQEAVLKGQCHRPNVLRLGGGLVPLGVEGVRCPPANLATLTRNAETAHATQRAAKMFQQAPAVPALSRLACGAGADVLHDASTG</sequence>
<dbReference type="InterPro" id="IPR041006">
    <property type="entry name" value="Morc_S5"/>
</dbReference>
<evidence type="ECO:0000259" key="9">
    <source>
        <dbReference type="Pfam" id="PF17942"/>
    </source>
</evidence>
<proteinExistence type="inferred from homology"/>
<dbReference type="Proteomes" id="UP001190700">
    <property type="component" value="Unassembled WGS sequence"/>
</dbReference>
<keyword evidence="6" id="KW-0539">Nucleus</keyword>
<comment type="similarity">
    <text evidence="2">Belongs to the MORC ATPase protein family.</text>
</comment>
<dbReference type="AlphaFoldDB" id="A0AAE0GJ93"/>
<dbReference type="InterPro" id="IPR036890">
    <property type="entry name" value="HATPase_C_sf"/>
</dbReference>
<evidence type="ECO:0000256" key="3">
    <source>
        <dbReference type="ARBA" id="ARBA00022722"/>
    </source>
</evidence>
<evidence type="ECO:0000256" key="8">
    <source>
        <dbReference type="SAM" id="MobiDB-lite"/>
    </source>
</evidence>
<feature type="region of interest" description="Disordered" evidence="8">
    <location>
        <begin position="481"/>
        <end position="513"/>
    </location>
</feature>
<keyword evidence="5 7" id="KW-0175">Coiled coil</keyword>
<evidence type="ECO:0000256" key="7">
    <source>
        <dbReference type="SAM" id="Coils"/>
    </source>
</evidence>
<dbReference type="PANTHER" id="PTHR23336">
    <property type="entry name" value="ZINC FINGER CW-TYPE COILED-COIL DOMAIN PROTEIN 3"/>
    <property type="match status" value="1"/>
</dbReference>
<organism evidence="10 11">
    <name type="scientific">Cymbomonas tetramitiformis</name>
    <dbReference type="NCBI Taxonomy" id="36881"/>
    <lineage>
        <taxon>Eukaryota</taxon>
        <taxon>Viridiplantae</taxon>
        <taxon>Chlorophyta</taxon>
        <taxon>Pyramimonadophyceae</taxon>
        <taxon>Pyramimonadales</taxon>
        <taxon>Pyramimonadaceae</taxon>
        <taxon>Cymbomonas</taxon>
    </lineage>
</organism>
<dbReference type="EMBL" id="LGRX02005045">
    <property type="protein sequence ID" value="KAK3279250.1"/>
    <property type="molecule type" value="Genomic_DNA"/>
</dbReference>
<dbReference type="GO" id="GO:0016887">
    <property type="term" value="F:ATP hydrolysis activity"/>
    <property type="evidence" value="ECO:0007669"/>
    <property type="project" value="InterPro"/>
</dbReference>
<dbReference type="GO" id="GO:0004519">
    <property type="term" value="F:endonuclease activity"/>
    <property type="evidence" value="ECO:0007669"/>
    <property type="project" value="UniProtKB-KW"/>
</dbReference>
<feature type="domain" description="Morc S5" evidence="9">
    <location>
        <begin position="313"/>
        <end position="470"/>
    </location>
</feature>
<dbReference type="PANTHER" id="PTHR23336:SF50">
    <property type="entry name" value="PROTEIN MICRORCHIDIA 1-RELATED"/>
    <property type="match status" value="1"/>
</dbReference>
<dbReference type="Pfam" id="PF17942">
    <property type="entry name" value="Morc6_S5"/>
    <property type="match status" value="1"/>
</dbReference>
<dbReference type="GO" id="GO:0031349">
    <property type="term" value="P:positive regulation of defense response"/>
    <property type="evidence" value="ECO:0007669"/>
    <property type="project" value="UniProtKB-ARBA"/>
</dbReference>
<feature type="region of interest" description="Disordered" evidence="8">
    <location>
        <begin position="354"/>
        <end position="377"/>
    </location>
</feature>
<keyword evidence="3" id="KW-0540">Nuclease</keyword>
<comment type="caution">
    <text evidence="10">The sequence shown here is derived from an EMBL/GenBank/DDBJ whole genome shotgun (WGS) entry which is preliminary data.</text>
</comment>
<evidence type="ECO:0000256" key="2">
    <source>
        <dbReference type="ARBA" id="ARBA00007845"/>
    </source>
</evidence>